<dbReference type="Gene3D" id="1.20.120.530">
    <property type="entry name" value="GntR ligand-binding domain-like"/>
    <property type="match status" value="1"/>
</dbReference>
<evidence type="ECO:0000256" key="2">
    <source>
        <dbReference type="ARBA" id="ARBA00023125"/>
    </source>
</evidence>
<dbReference type="PROSITE" id="PS50949">
    <property type="entry name" value="HTH_GNTR"/>
    <property type="match status" value="1"/>
</dbReference>
<dbReference type="SUPFAM" id="SSF46785">
    <property type="entry name" value="Winged helix' DNA-binding domain"/>
    <property type="match status" value="1"/>
</dbReference>
<organism evidence="5 6">
    <name type="scientific">Paraburkholderia dioscoreae</name>
    <dbReference type="NCBI Taxonomy" id="2604047"/>
    <lineage>
        <taxon>Bacteria</taxon>
        <taxon>Pseudomonadati</taxon>
        <taxon>Pseudomonadota</taxon>
        <taxon>Betaproteobacteria</taxon>
        <taxon>Burkholderiales</taxon>
        <taxon>Burkholderiaceae</taxon>
        <taxon>Paraburkholderia</taxon>
    </lineage>
</organism>
<dbReference type="GO" id="GO:0003677">
    <property type="term" value="F:DNA binding"/>
    <property type="evidence" value="ECO:0007669"/>
    <property type="project" value="UniProtKB-KW"/>
</dbReference>
<feature type="domain" description="HTH gntR-type" evidence="4">
    <location>
        <begin position="6"/>
        <end position="73"/>
    </location>
</feature>
<dbReference type="Pfam" id="PF07729">
    <property type="entry name" value="FCD"/>
    <property type="match status" value="1"/>
</dbReference>
<dbReference type="SMART" id="SM00895">
    <property type="entry name" value="FCD"/>
    <property type="match status" value="1"/>
</dbReference>
<dbReference type="EMBL" id="LR699554">
    <property type="protein sequence ID" value="VVD34256.1"/>
    <property type="molecule type" value="Genomic_DNA"/>
</dbReference>
<dbReference type="InterPro" id="IPR011711">
    <property type="entry name" value="GntR_C"/>
</dbReference>
<dbReference type="CDD" id="cd07377">
    <property type="entry name" value="WHTH_GntR"/>
    <property type="match status" value="1"/>
</dbReference>
<keyword evidence="2" id="KW-0238">DNA-binding</keyword>
<keyword evidence="1" id="KW-0805">Transcription regulation</keyword>
<dbReference type="Pfam" id="PF00392">
    <property type="entry name" value="GntR"/>
    <property type="match status" value="1"/>
</dbReference>
<dbReference type="Gene3D" id="1.10.10.10">
    <property type="entry name" value="Winged helix-like DNA-binding domain superfamily/Winged helix DNA-binding domain"/>
    <property type="match status" value="1"/>
</dbReference>
<gene>
    <name evidence="5" type="ORF">PDMSB3_2972</name>
</gene>
<dbReference type="RefSeq" id="WP_007178281.1">
    <property type="nucleotide sequence ID" value="NZ_LR699554.1"/>
</dbReference>
<dbReference type="InterPro" id="IPR036390">
    <property type="entry name" value="WH_DNA-bd_sf"/>
</dbReference>
<dbReference type="SUPFAM" id="SSF48008">
    <property type="entry name" value="GntR ligand-binding domain-like"/>
    <property type="match status" value="1"/>
</dbReference>
<protein>
    <submittedName>
        <fullName evidence="5">Transcriptional regulator</fullName>
    </submittedName>
</protein>
<reference evidence="5 6" key="1">
    <citation type="submission" date="2019-08" db="EMBL/GenBank/DDBJ databases">
        <authorList>
            <person name="Herpell B J."/>
        </authorList>
    </citation>
    <scope>NUCLEOTIDE SEQUENCE [LARGE SCALE GENOMIC DNA]</scope>
    <source>
        <strain evidence="6">Msb3</strain>
    </source>
</reference>
<dbReference type="PANTHER" id="PTHR43537:SF5">
    <property type="entry name" value="UXU OPERON TRANSCRIPTIONAL REGULATOR"/>
    <property type="match status" value="1"/>
</dbReference>
<dbReference type="SMART" id="SM00345">
    <property type="entry name" value="HTH_GNTR"/>
    <property type="match status" value="1"/>
</dbReference>
<proteinExistence type="predicted"/>
<dbReference type="GO" id="GO:0003700">
    <property type="term" value="F:DNA-binding transcription factor activity"/>
    <property type="evidence" value="ECO:0007669"/>
    <property type="project" value="InterPro"/>
</dbReference>
<evidence type="ECO:0000256" key="3">
    <source>
        <dbReference type="ARBA" id="ARBA00023163"/>
    </source>
</evidence>
<dbReference type="AlphaFoldDB" id="A0A5Q4Z3S3"/>
<name>A0A5Q4Z3S3_9BURK</name>
<dbReference type="InterPro" id="IPR008920">
    <property type="entry name" value="TF_FadR/GntR_C"/>
</dbReference>
<evidence type="ECO:0000313" key="5">
    <source>
        <dbReference type="EMBL" id="VVD34256.1"/>
    </source>
</evidence>
<evidence type="ECO:0000259" key="4">
    <source>
        <dbReference type="PROSITE" id="PS50949"/>
    </source>
</evidence>
<sequence>MTTLREKSTDSVYQQLRTKILSDEFRPGMQLLERDLVSLFGVSRTPVREALVRLQKENLLQIVPRHGIRVRQVSLPDIEAIHQVQSSLEATAAGVVATMNLRAKELQPLDQMCNAMDRAHEKNDYAAWASADEAFFSQLLKLCGNPRLTQIVNACWDQIRRVRDLTLRLSALADLPKARHRSIVEAIRAGDSATAECLCRDYRAHCLQFQLDTLQRLRILEV</sequence>
<dbReference type="InterPro" id="IPR036388">
    <property type="entry name" value="WH-like_DNA-bd_sf"/>
</dbReference>
<accession>A0A5Q4Z3S3</accession>
<evidence type="ECO:0000313" key="6">
    <source>
        <dbReference type="Proteomes" id="UP000325811"/>
    </source>
</evidence>
<dbReference type="Proteomes" id="UP000325811">
    <property type="component" value="Chromosome II"/>
</dbReference>
<dbReference type="KEGG" id="pdio:PDMSB3_2972.1"/>
<evidence type="ECO:0000256" key="1">
    <source>
        <dbReference type="ARBA" id="ARBA00023015"/>
    </source>
</evidence>
<dbReference type="PANTHER" id="PTHR43537">
    <property type="entry name" value="TRANSCRIPTIONAL REGULATOR, GNTR FAMILY"/>
    <property type="match status" value="1"/>
</dbReference>
<dbReference type="InterPro" id="IPR000524">
    <property type="entry name" value="Tscrpt_reg_HTH_GntR"/>
</dbReference>
<keyword evidence="6" id="KW-1185">Reference proteome</keyword>
<keyword evidence="3" id="KW-0804">Transcription</keyword>